<dbReference type="EMBL" id="CM001222">
    <property type="protein sequence ID" value="KEH25306.1"/>
    <property type="molecule type" value="Genomic_DNA"/>
</dbReference>
<sequence>MCALGVPTFVNGVSASQKLYKPRATPSDRLGLGLGWALYLFAAPSFLHAEDQVPHVSASWLPLRGLGLAGQRRKRGRNLSINRELGNGILHSKTENRIPFSSPWIRQLPPLFGFSSGLRAILDWFFETILRCYSRAISGSAAFNRTVRTS</sequence>
<dbReference type="AlphaFoldDB" id="G7ZY48"/>
<name>G7ZY48_MEDTR</name>
<keyword evidence="3" id="KW-1185">Reference proteome</keyword>
<protein>
    <submittedName>
        <fullName evidence="1 2">Uncharacterized protein</fullName>
    </submittedName>
</protein>
<dbReference type="EnsemblPlants" id="KEH25306">
    <property type="protein sequence ID" value="KEH25306"/>
    <property type="gene ID" value="MTR_6g017085"/>
</dbReference>
<reference evidence="1 3" key="1">
    <citation type="journal article" date="2011" name="Nature">
        <title>The Medicago genome provides insight into the evolution of rhizobial symbioses.</title>
        <authorList>
            <person name="Young N.D."/>
            <person name="Debelle F."/>
            <person name="Oldroyd G.E."/>
            <person name="Geurts R."/>
            <person name="Cannon S.B."/>
            <person name="Udvardi M.K."/>
            <person name="Benedito V.A."/>
            <person name="Mayer K.F."/>
            <person name="Gouzy J."/>
            <person name="Schoof H."/>
            <person name="Van de Peer Y."/>
            <person name="Proost S."/>
            <person name="Cook D.R."/>
            <person name="Meyers B.C."/>
            <person name="Spannagl M."/>
            <person name="Cheung F."/>
            <person name="De Mita S."/>
            <person name="Krishnakumar V."/>
            <person name="Gundlach H."/>
            <person name="Zhou S."/>
            <person name="Mudge J."/>
            <person name="Bharti A.K."/>
            <person name="Murray J.D."/>
            <person name="Naoumkina M.A."/>
            <person name="Rosen B."/>
            <person name="Silverstein K.A."/>
            <person name="Tang H."/>
            <person name="Rombauts S."/>
            <person name="Zhao P.X."/>
            <person name="Zhou P."/>
            <person name="Barbe V."/>
            <person name="Bardou P."/>
            <person name="Bechner M."/>
            <person name="Bellec A."/>
            <person name="Berger A."/>
            <person name="Berges H."/>
            <person name="Bidwell S."/>
            <person name="Bisseling T."/>
            <person name="Choisne N."/>
            <person name="Couloux A."/>
            <person name="Denny R."/>
            <person name="Deshpande S."/>
            <person name="Dai X."/>
            <person name="Doyle J.J."/>
            <person name="Dudez A.M."/>
            <person name="Farmer A.D."/>
            <person name="Fouteau S."/>
            <person name="Franken C."/>
            <person name="Gibelin C."/>
            <person name="Gish J."/>
            <person name="Goldstein S."/>
            <person name="Gonzalez A.J."/>
            <person name="Green P.J."/>
            <person name="Hallab A."/>
            <person name="Hartog M."/>
            <person name="Hua A."/>
            <person name="Humphray S.J."/>
            <person name="Jeong D.H."/>
            <person name="Jing Y."/>
            <person name="Jocker A."/>
            <person name="Kenton S.M."/>
            <person name="Kim D.J."/>
            <person name="Klee K."/>
            <person name="Lai H."/>
            <person name="Lang C."/>
            <person name="Lin S."/>
            <person name="Macmil S.L."/>
            <person name="Magdelenat G."/>
            <person name="Matthews L."/>
            <person name="McCorrison J."/>
            <person name="Monaghan E.L."/>
            <person name="Mun J.H."/>
            <person name="Najar F.Z."/>
            <person name="Nicholson C."/>
            <person name="Noirot C."/>
            <person name="O'Bleness M."/>
            <person name="Paule C.R."/>
            <person name="Poulain J."/>
            <person name="Prion F."/>
            <person name="Qin B."/>
            <person name="Qu C."/>
            <person name="Retzel E.F."/>
            <person name="Riddle C."/>
            <person name="Sallet E."/>
            <person name="Samain S."/>
            <person name="Samson N."/>
            <person name="Sanders I."/>
            <person name="Saurat O."/>
            <person name="Scarpelli C."/>
            <person name="Schiex T."/>
            <person name="Segurens B."/>
            <person name="Severin A.J."/>
            <person name="Sherrier D.J."/>
            <person name="Shi R."/>
            <person name="Sims S."/>
            <person name="Singer S.R."/>
            <person name="Sinharoy S."/>
            <person name="Sterck L."/>
            <person name="Viollet A."/>
            <person name="Wang B.B."/>
            <person name="Wang K."/>
            <person name="Wang M."/>
            <person name="Wang X."/>
            <person name="Warfsmann J."/>
            <person name="Weissenbach J."/>
            <person name="White D.D."/>
            <person name="White J.D."/>
            <person name="Wiley G.B."/>
            <person name="Wincker P."/>
            <person name="Xing Y."/>
            <person name="Yang L."/>
            <person name="Yao Z."/>
            <person name="Ying F."/>
            <person name="Zhai J."/>
            <person name="Zhou L."/>
            <person name="Zuber A."/>
            <person name="Denarie J."/>
            <person name="Dixon R.A."/>
            <person name="May G.D."/>
            <person name="Schwartz D.C."/>
            <person name="Rogers J."/>
            <person name="Quetier F."/>
            <person name="Town C.D."/>
            <person name="Roe B.A."/>
        </authorList>
    </citation>
    <scope>NUCLEOTIDE SEQUENCE [LARGE SCALE GENOMIC DNA]</scope>
    <source>
        <strain evidence="1">A17</strain>
        <strain evidence="2 3">cv. Jemalong A17</strain>
    </source>
</reference>
<dbReference type="HOGENOM" id="CLU_1743259_0_0_1"/>
<accession>G7ZY48</accession>
<proteinExistence type="predicted"/>
<dbReference type="Proteomes" id="UP000002051">
    <property type="component" value="Chromosome 6"/>
</dbReference>
<organism evidence="2">
    <name type="scientific">Medicago truncatula</name>
    <name type="common">Barrel medic</name>
    <name type="synonym">Medicago tribuloides</name>
    <dbReference type="NCBI Taxonomy" id="3880"/>
    <lineage>
        <taxon>Eukaryota</taxon>
        <taxon>Viridiplantae</taxon>
        <taxon>Streptophyta</taxon>
        <taxon>Embryophyta</taxon>
        <taxon>Tracheophyta</taxon>
        <taxon>Spermatophyta</taxon>
        <taxon>Magnoliopsida</taxon>
        <taxon>eudicotyledons</taxon>
        <taxon>Gunneridae</taxon>
        <taxon>Pentapetalae</taxon>
        <taxon>rosids</taxon>
        <taxon>fabids</taxon>
        <taxon>Fabales</taxon>
        <taxon>Fabaceae</taxon>
        <taxon>Papilionoideae</taxon>
        <taxon>50 kb inversion clade</taxon>
        <taxon>NPAAA clade</taxon>
        <taxon>Hologalegina</taxon>
        <taxon>IRL clade</taxon>
        <taxon>Trifolieae</taxon>
        <taxon>Medicago</taxon>
    </lineage>
</organism>
<evidence type="ECO:0000313" key="2">
    <source>
        <dbReference type="EnsemblPlants" id="KEH25306"/>
    </source>
</evidence>
<dbReference type="PaxDb" id="3880-AES84190"/>
<reference evidence="1 3" key="2">
    <citation type="journal article" date="2014" name="BMC Genomics">
        <title>An improved genome release (version Mt4.0) for the model legume Medicago truncatula.</title>
        <authorList>
            <person name="Tang H."/>
            <person name="Krishnakumar V."/>
            <person name="Bidwell S."/>
            <person name="Rosen B."/>
            <person name="Chan A."/>
            <person name="Zhou S."/>
            <person name="Gentzbittel L."/>
            <person name="Childs K.L."/>
            <person name="Yandell M."/>
            <person name="Gundlach H."/>
            <person name="Mayer K.F."/>
            <person name="Schwartz D.C."/>
            <person name="Town C.D."/>
        </authorList>
    </citation>
    <scope>GENOME REANNOTATION</scope>
    <source>
        <strain evidence="1">A17</strain>
        <strain evidence="2 3">cv. Jemalong A17</strain>
    </source>
</reference>
<evidence type="ECO:0000313" key="1">
    <source>
        <dbReference type="EMBL" id="KEH25306.1"/>
    </source>
</evidence>
<gene>
    <name evidence="1" type="ordered locus">MTR_6g017085</name>
</gene>
<reference evidence="2" key="3">
    <citation type="submission" date="2015-04" db="UniProtKB">
        <authorList>
            <consortium name="EnsemblPlants"/>
        </authorList>
    </citation>
    <scope>IDENTIFICATION</scope>
    <source>
        <strain evidence="2">cv. Jemalong A17</strain>
    </source>
</reference>
<evidence type="ECO:0000313" key="3">
    <source>
        <dbReference type="Proteomes" id="UP000002051"/>
    </source>
</evidence>